<dbReference type="InterPro" id="IPR021827">
    <property type="entry name" value="Nup186/Nup192/Nup205"/>
</dbReference>
<dbReference type="AlphaFoldDB" id="A0A830BV19"/>
<dbReference type="EMBL" id="BMAC01000165">
    <property type="protein sequence ID" value="GFP88234.1"/>
    <property type="molecule type" value="Genomic_DNA"/>
</dbReference>
<dbReference type="PANTHER" id="PTHR31344:SF13">
    <property type="entry name" value="EEIG1_EHBP1 PROTEIN AMINO-TERMINAL DOMAIN PROTEIN"/>
    <property type="match status" value="1"/>
</dbReference>
<evidence type="ECO:0000313" key="1">
    <source>
        <dbReference type="EMBL" id="GFP88234.1"/>
    </source>
</evidence>
<evidence type="ECO:0000313" key="2">
    <source>
        <dbReference type="Proteomes" id="UP000653305"/>
    </source>
</evidence>
<dbReference type="PANTHER" id="PTHR31344">
    <property type="entry name" value="NUCLEAR PORE COMPLEX PROTEIN NUP205"/>
    <property type="match status" value="1"/>
</dbReference>
<proteinExistence type="predicted"/>
<dbReference type="Proteomes" id="UP000653305">
    <property type="component" value="Unassembled WGS sequence"/>
</dbReference>
<accession>A0A830BV19</accession>
<dbReference type="GO" id="GO:0005643">
    <property type="term" value="C:nuclear pore"/>
    <property type="evidence" value="ECO:0007669"/>
    <property type="project" value="InterPro"/>
</dbReference>
<sequence length="156" mass="17166">MVEVEALVIQGPKMGTVVSQVKKLDVSVLVLEMPIDPVSDPISDSKVLPMPAGKSNFGAGAQLKNVIGNWSRWLSDLFGLEDDSADDIVILKDEKRLKSFKAFRLLHALSDLMMLPFGMLADVSTRKGVGSQVLKSSRLSTLKKSYMSDDDLDYYD</sequence>
<reference evidence="1" key="1">
    <citation type="submission" date="2020-07" db="EMBL/GenBank/DDBJ databases">
        <title>Ethylene signaling mediates host invasion by parasitic plants.</title>
        <authorList>
            <person name="Yoshida S."/>
        </authorList>
    </citation>
    <scope>NUCLEOTIDE SEQUENCE</scope>
    <source>
        <strain evidence="1">Okayama</strain>
    </source>
</reference>
<protein>
    <submittedName>
        <fullName evidence="1">Uncharacterized protein</fullName>
    </submittedName>
</protein>
<dbReference type="OrthoDB" id="20172at2759"/>
<name>A0A830BV19_9LAMI</name>
<keyword evidence="2" id="KW-1185">Reference proteome</keyword>
<comment type="caution">
    <text evidence="1">The sequence shown here is derived from an EMBL/GenBank/DDBJ whole genome shotgun (WGS) entry which is preliminary data.</text>
</comment>
<gene>
    <name evidence="1" type="ORF">PHJA_000967100</name>
</gene>
<organism evidence="1 2">
    <name type="scientific">Phtheirospermum japonicum</name>
    <dbReference type="NCBI Taxonomy" id="374723"/>
    <lineage>
        <taxon>Eukaryota</taxon>
        <taxon>Viridiplantae</taxon>
        <taxon>Streptophyta</taxon>
        <taxon>Embryophyta</taxon>
        <taxon>Tracheophyta</taxon>
        <taxon>Spermatophyta</taxon>
        <taxon>Magnoliopsida</taxon>
        <taxon>eudicotyledons</taxon>
        <taxon>Gunneridae</taxon>
        <taxon>Pentapetalae</taxon>
        <taxon>asterids</taxon>
        <taxon>lamiids</taxon>
        <taxon>Lamiales</taxon>
        <taxon>Orobanchaceae</taxon>
        <taxon>Orobanchaceae incertae sedis</taxon>
        <taxon>Phtheirospermum</taxon>
    </lineage>
</organism>